<keyword evidence="3" id="KW-1185">Reference proteome</keyword>
<feature type="compositionally biased region" description="Low complexity" evidence="1">
    <location>
        <begin position="960"/>
        <end position="975"/>
    </location>
</feature>
<gene>
    <name evidence="2" type="ORF">AX774_g3098</name>
</gene>
<feature type="region of interest" description="Disordered" evidence="1">
    <location>
        <begin position="765"/>
        <end position="792"/>
    </location>
</feature>
<evidence type="ECO:0000313" key="2">
    <source>
        <dbReference type="EMBL" id="OMH83390.1"/>
    </source>
</evidence>
<feature type="region of interest" description="Disordered" evidence="1">
    <location>
        <begin position="355"/>
        <end position="408"/>
    </location>
</feature>
<organism evidence="2 3">
    <name type="scientific">Zancudomyces culisetae</name>
    <name type="common">Gut fungus</name>
    <name type="synonym">Smittium culisetae</name>
    <dbReference type="NCBI Taxonomy" id="1213189"/>
    <lineage>
        <taxon>Eukaryota</taxon>
        <taxon>Fungi</taxon>
        <taxon>Fungi incertae sedis</taxon>
        <taxon>Zoopagomycota</taxon>
        <taxon>Kickxellomycotina</taxon>
        <taxon>Harpellomycetes</taxon>
        <taxon>Harpellales</taxon>
        <taxon>Legeriomycetaceae</taxon>
        <taxon>Zancudomyces</taxon>
    </lineage>
</organism>
<feature type="compositionally biased region" description="Low complexity" evidence="1">
    <location>
        <begin position="1054"/>
        <end position="1065"/>
    </location>
</feature>
<feature type="region of interest" description="Disordered" evidence="1">
    <location>
        <begin position="930"/>
        <end position="975"/>
    </location>
</feature>
<feature type="compositionally biased region" description="Polar residues" evidence="1">
    <location>
        <begin position="930"/>
        <end position="949"/>
    </location>
</feature>
<accession>A0A1R1PQZ0</accession>
<comment type="caution">
    <text evidence="2">The sequence shown here is derived from an EMBL/GenBank/DDBJ whole genome shotgun (WGS) entry which is preliminary data.</text>
</comment>
<dbReference type="EMBL" id="LSSK01000421">
    <property type="protein sequence ID" value="OMH83390.1"/>
    <property type="molecule type" value="Genomic_DNA"/>
</dbReference>
<dbReference type="OrthoDB" id="10258608at2759"/>
<reference evidence="3" key="1">
    <citation type="submission" date="2017-01" db="EMBL/GenBank/DDBJ databases">
        <authorList>
            <person name="Wang Y."/>
            <person name="White M."/>
            <person name="Kvist S."/>
            <person name="Moncalvo J.-M."/>
        </authorList>
    </citation>
    <scope>NUCLEOTIDE SEQUENCE [LARGE SCALE GENOMIC DNA]</scope>
    <source>
        <strain evidence="3">COL-18-3</strain>
    </source>
</reference>
<protein>
    <submittedName>
        <fullName evidence="2">Uncharacterized protein</fullName>
    </submittedName>
</protein>
<evidence type="ECO:0000313" key="3">
    <source>
        <dbReference type="Proteomes" id="UP000188320"/>
    </source>
</evidence>
<feature type="non-terminal residue" evidence="2">
    <location>
        <position position="1071"/>
    </location>
</feature>
<feature type="region of interest" description="Disordered" evidence="1">
    <location>
        <begin position="1047"/>
        <end position="1071"/>
    </location>
</feature>
<feature type="compositionally biased region" description="Basic and acidic residues" evidence="1">
    <location>
        <begin position="355"/>
        <end position="371"/>
    </location>
</feature>
<feature type="region of interest" description="Disordered" evidence="1">
    <location>
        <begin position="208"/>
        <end position="237"/>
    </location>
</feature>
<feature type="compositionally biased region" description="Low complexity" evidence="1">
    <location>
        <begin position="396"/>
        <end position="408"/>
    </location>
</feature>
<dbReference type="AlphaFoldDB" id="A0A1R1PQZ0"/>
<feature type="compositionally biased region" description="Basic and acidic residues" evidence="1">
    <location>
        <begin position="208"/>
        <end position="217"/>
    </location>
</feature>
<sequence>MEECTPQRLARFMESDNVMQWEFDGDRGLVLTNLALQLGRDYCGQIALFCLFQTVQQWPEVIGVNGWRVVLAVLQNLVNSDLVSQKSLRVRHLVHGVSTIPRVDTLKRYNMAKRKVYKEALGDSKNTETEKAQSGGKGLFSALTSFLGGVTMSPDSDGTGYRRDANNPELLSELGYLDWSTTIPGVRRSNRGMRLTRILGVDYISSLDGEKSGKSAKESSGSSVGDKPGDSGVAEGTRESVISTIKEVGDNPQLTGIVEEQGARKKPEEKYDGYKDISARFMELKPFRLRTVSKWREPLDLLVQLVLSSKDCVLSCELDQMFSGVSEIPDKPFQRFLTGLSTFFSAMESGRLGETRASKKIGEKLGGKGSKDLQGGNDSHSISSPSTHTATSGMAQGDQQVSGGQDGRVVGAVGSQGRVGVEGFGGDGRNKYRRSELFFVEVVGYLCESMPEKIPQIWNVFESQFRRAFENADRMDLLLVERMTNVLLRIAIVSLMAIAENNESCKDNARRIQKAIVTRHQDVVERIFRCVALLSDCKSDTLESAEEAVAAGLRVIAMLDYRILVAANNWPVVSLLLRSLSRPTESQPQYPSKAMQAGFEVVVYLSHKHRLDTAHPEDSLFKPPTSVFVTDILDLLLAFNPPDRMYSVVSGGGAHKAQQLKVSSAKQKGALALSQRILSELVSLQTFANQQLIRHAYNPASTQNQPNSYVFRLDNTASQLFNQWLKTLNSITALVSSKNRDLGSASCLNLQRSLMRTQWLAVSAPVSAQQKSDHSDKDTKSSAHKQGSQQVIPTPPSSWVYSILQRVLLPLMYTLLRPDTMADSKMEDIHIKALNLLSYFVLNHSNELINCDTTSSLINTPGSTSISSSSHTFGSNAPIYDFVLPSAAINVPESHHHQSSQSQSAFDLVWLRIVDVFVKYMATKNPVSQFHQPRTSATMPLSSPDQSVLSGKGPNVSENSAGGTTVPTTPPASAAKTKTNANQMSLANPAMGSVTSKQNQGFRSNFGLAEIAQEQLKNLILVIDSFGVFNNTTTTDSNPLENVKVLAPPPPSPSSQAATTAAAVDNVDDAT</sequence>
<evidence type="ECO:0000256" key="1">
    <source>
        <dbReference type="SAM" id="MobiDB-lite"/>
    </source>
</evidence>
<name>A0A1R1PQZ0_ZANCU</name>
<feature type="compositionally biased region" description="Polar residues" evidence="1">
    <location>
        <begin position="376"/>
        <end position="394"/>
    </location>
</feature>
<dbReference type="Proteomes" id="UP000188320">
    <property type="component" value="Unassembled WGS sequence"/>
</dbReference>
<proteinExistence type="predicted"/>
<feature type="compositionally biased region" description="Basic and acidic residues" evidence="1">
    <location>
        <begin position="771"/>
        <end position="781"/>
    </location>
</feature>